<gene>
    <name evidence="1" type="ORF">BFQ30_00115</name>
</gene>
<organism evidence="1 2">
    <name type="scientific">Haemophilus quentini</name>
    <dbReference type="NCBI Taxonomy" id="123834"/>
    <lineage>
        <taxon>Bacteria</taxon>
        <taxon>Pseudomonadati</taxon>
        <taxon>Pseudomonadota</taxon>
        <taxon>Gammaproteobacteria</taxon>
        <taxon>Pasteurellales</taxon>
        <taxon>Pasteurellaceae</taxon>
        <taxon>Haemophilus</taxon>
    </lineage>
</organism>
<dbReference type="Proteomes" id="UP000175677">
    <property type="component" value="Unassembled WGS sequence"/>
</dbReference>
<protein>
    <submittedName>
        <fullName evidence="1">Uncharacterized protein</fullName>
    </submittedName>
</protein>
<evidence type="ECO:0000313" key="2">
    <source>
        <dbReference type="Proteomes" id="UP000175677"/>
    </source>
</evidence>
<dbReference type="EMBL" id="MDJC01000001">
    <property type="protein sequence ID" value="OEY77935.1"/>
    <property type="molecule type" value="Genomic_DNA"/>
</dbReference>
<sequence>MRKSVVLITFLVLLPFPCLSEKYIVPFSGGIFDKHSNYPDVVINEICIHNVGYLVTDNGHVIVAVDKNNNPLVCKIKDKSKEN</sequence>
<proteinExistence type="predicted"/>
<reference evidence="1 2" key="1">
    <citation type="submission" date="2016-08" db="EMBL/GenBank/DDBJ databases">
        <authorList>
            <person name="Eshaghi A."/>
            <person name="Soares D."/>
            <person name="Kus J."/>
            <person name="Richardson D."/>
            <person name="Li A."/>
            <person name="Patel S.N."/>
        </authorList>
    </citation>
    <scope>NUCLEOTIDE SEQUENCE [LARGE SCALE GENOMIC DNA]</scope>
    <source>
        <strain evidence="1 2">C860</strain>
    </source>
</reference>
<name>A0ABX3BRN1_9PAST</name>
<keyword evidence="2" id="KW-1185">Reference proteome</keyword>
<comment type="caution">
    <text evidence="1">The sequence shown here is derived from an EMBL/GenBank/DDBJ whole genome shotgun (WGS) entry which is preliminary data.</text>
</comment>
<dbReference type="RefSeq" id="WP_044233244.1">
    <property type="nucleotide sequence ID" value="NZ_MCII02000016.1"/>
</dbReference>
<evidence type="ECO:0000313" key="1">
    <source>
        <dbReference type="EMBL" id="OEY77935.1"/>
    </source>
</evidence>
<accession>A0ABX3BRN1</accession>